<feature type="compositionally biased region" description="Basic and acidic residues" evidence="1">
    <location>
        <begin position="226"/>
        <end position="246"/>
    </location>
</feature>
<evidence type="ECO:0000256" key="1">
    <source>
        <dbReference type="SAM" id="MobiDB-lite"/>
    </source>
</evidence>
<proteinExistence type="predicted"/>
<dbReference type="EMBL" id="MIGC01001491">
    <property type="protein sequence ID" value="PHJ22772.1"/>
    <property type="molecule type" value="Genomic_DNA"/>
</dbReference>
<keyword evidence="3" id="KW-1185">Reference proteome</keyword>
<reference evidence="2 3" key="1">
    <citation type="journal article" date="2017" name="Int. J. Parasitol.">
        <title>The genome of the protozoan parasite Cystoisospora suis and a reverse vaccinology approach to identify vaccine candidates.</title>
        <authorList>
            <person name="Palmieri N."/>
            <person name="Shrestha A."/>
            <person name="Ruttkowski B."/>
            <person name="Beck T."/>
            <person name="Vogl C."/>
            <person name="Tomley F."/>
            <person name="Blake D.P."/>
            <person name="Joachim A."/>
        </authorList>
    </citation>
    <scope>NUCLEOTIDE SEQUENCE [LARGE SCALE GENOMIC DNA]</scope>
    <source>
        <strain evidence="2 3">Wien I</strain>
    </source>
</reference>
<feature type="compositionally biased region" description="Polar residues" evidence="1">
    <location>
        <begin position="604"/>
        <end position="621"/>
    </location>
</feature>
<feature type="region of interest" description="Disordered" evidence="1">
    <location>
        <begin position="132"/>
        <end position="283"/>
    </location>
</feature>
<feature type="compositionally biased region" description="Polar residues" evidence="1">
    <location>
        <begin position="252"/>
        <end position="264"/>
    </location>
</feature>
<feature type="region of interest" description="Disordered" evidence="1">
    <location>
        <begin position="1154"/>
        <end position="1176"/>
    </location>
</feature>
<feature type="compositionally biased region" description="Basic and acidic residues" evidence="1">
    <location>
        <begin position="37"/>
        <end position="49"/>
    </location>
</feature>
<dbReference type="GeneID" id="94426786"/>
<evidence type="ECO:0000313" key="3">
    <source>
        <dbReference type="Proteomes" id="UP000221165"/>
    </source>
</evidence>
<feature type="region of interest" description="Disordered" evidence="1">
    <location>
        <begin position="691"/>
        <end position="711"/>
    </location>
</feature>
<organism evidence="2 3">
    <name type="scientific">Cystoisospora suis</name>
    <dbReference type="NCBI Taxonomy" id="483139"/>
    <lineage>
        <taxon>Eukaryota</taxon>
        <taxon>Sar</taxon>
        <taxon>Alveolata</taxon>
        <taxon>Apicomplexa</taxon>
        <taxon>Conoidasida</taxon>
        <taxon>Coccidia</taxon>
        <taxon>Eucoccidiorida</taxon>
        <taxon>Eimeriorina</taxon>
        <taxon>Sarcocystidae</taxon>
        <taxon>Cystoisospora</taxon>
    </lineage>
</organism>
<dbReference type="RefSeq" id="XP_067924449.1">
    <property type="nucleotide sequence ID" value="XM_068063575.1"/>
</dbReference>
<gene>
    <name evidence="2" type="ORF">CSUI_003377</name>
</gene>
<name>A0A2C6L582_9APIC</name>
<evidence type="ECO:0000313" key="2">
    <source>
        <dbReference type="EMBL" id="PHJ22772.1"/>
    </source>
</evidence>
<comment type="caution">
    <text evidence="2">The sequence shown here is derived from an EMBL/GenBank/DDBJ whole genome shotgun (WGS) entry which is preliminary data.</text>
</comment>
<accession>A0A2C6L582</accession>
<feature type="region of interest" description="Disordered" evidence="1">
    <location>
        <begin position="602"/>
        <end position="621"/>
    </location>
</feature>
<dbReference type="Proteomes" id="UP000221165">
    <property type="component" value="Unassembled WGS sequence"/>
</dbReference>
<protein>
    <submittedName>
        <fullName evidence="2">Uncharacterized protein</fullName>
    </submittedName>
</protein>
<feature type="region of interest" description="Disordered" evidence="1">
    <location>
        <begin position="784"/>
        <end position="826"/>
    </location>
</feature>
<feature type="region of interest" description="Disordered" evidence="1">
    <location>
        <begin position="1251"/>
        <end position="1274"/>
    </location>
</feature>
<dbReference type="VEuPathDB" id="ToxoDB:CSUI_003377"/>
<sequence>MSGRSKRDAPAVCSSQSSSTPEAGGGSPLRRVSGARVVHEGADGERDENLLQAEKAVCQTVVTHGASLTPDRQPSGDFDKSLPASPSRSASLSGGARPVEGADAGLALPPVGEFHDVATAAGHMWAGSNGGADCCKREHPDGSSERPISHHPGPPDFEVSASETEVKRFPSQVCPRDPVSRSQILDCSGERTPRIKREREWLFGATGDARRGEGGGRAPGTGSSEPDPKRGRVSGEEYEDTKRSGEVGRVFSESQAASFSTVPRTDSPEDLGSPSAPHQCSFSTQKRALTQAGPRDAMPCTHPCSQVTHGLREDNSAVGHSLHQACHQRCSQDAGVSGETREMSPVLRVPQLSGRGCIPGPAPNVLCLENQGETHQRYGAAILATTTAEPVSACPQANAEAMFPRGDKSPESPSTVRNHSQLLCSGRGRADSSPAIVTNGLRCRGSQPSAQLCLEGNVDSSGNAREATGEVSRRLLRGCETQRSCADLGDLLQLSPTSQAQNETGAHVRPAKASGPHHLLQECPRGVRDEGSRASGHPGDELTDAASLLRIKDEGACRGVSSTESQAIQPDWNRMTRGDANGRCGEVGRDHPYWANEAHERATGGTTVATNDRGSQTSHSLASRGQHCGRELFRKQPLHISQSPASLDSHGSDSPAKCDLVQTRGARHLEPRAAAVVHEIRANAGLTSWTGQSPVCSPRHSEIATHGGRGLFPEEVPLRRSSSAEVGTPANAEARSVTPVASCAALQRTRSLEQSPFKCSVSLSVAPESLSGVREAEAHNPWTKSEWPGFDVSRTDGDGPGRPTEEVPVRVPDQDAPHRAEGGGGHGCTRACDEQAGSMEFKTSLGPMCASHRHALQMHQPSRISRFLASETPGVPSPTTPASASLTEPVVGPPAAVPSVHVPSLNVKEELQTASDLHCGTPYDSSEYAVTKNSSSIQSESEQRGAPEWTADLIVGGRGPVHVLETPDSPEVQIPYPHDHVLGRFPTGGGSGDGERFSQVDVCSSSDSQRGSYCLSSAAAEHRESVAGSDTICYRPPTDRHGLAYVSGAHGCPATEKLTATGGATLDSALRLPSLIDNPNGSSSRASQQCTTLKGTEVPVWCPSQPGGTALTLPLDTGTRLGSTVYARGDSGQRREASDLNLCEERDNLRLDQQRSHPDKPLPPLHNQAQRVNPPLDVQRVCPSDDLESGNGETGTESRDCFTQASLALSAAAVECRRSSEIITDSGLVARTGRPDCESLYMQSGSAVSASCSRSESSRPEQEQQLGGLEASRAQGESAARSGLSLAQPSFVHPEQAFRQKAPVYHCFNAQMKETKPTDSLARSGSSSIQGRSLFWALSSHVLAQGEAFPSASVRCLLPCFSVTGFESLGSAFQLLLVDEDSHSQRKWGKQETFNLQGAIRDEVGCKVDKNDYNIPSPDVQCKRCHHADSGAL</sequence>
<feature type="compositionally biased region" description="Basic and acidic residues" evidence="1">
    <location>
        <begin position="134"/>
        <end position="148"/>
    </location>
</feature>
<feature type="compositionally biased region" description="Low complexity" evidence="1">
    <location>
        <begin position="81"/>
        <end position="98"/>
    </location>
</feature>
<feature type="compositionally biased region" description="Basic and acidic residues" evidence="1">
    <location>
        <begin position="188"/>
        <end position="201"/>
    </location>
</feature>
<feature type="region of interest" description="Disordered" evidence="1">
    <location>
        <begin position="1"/>
        <end position="51"/>
    </location>
</feature>
<feature type="compositionally biased region" description="Basic and acidic residues" evidence="1">
    <location>
        <begin position="793"/>
        <end position="821"/>
    </location>
</feature>
<feature type="region of interest" description="Disordered" evidence="1">
    <location>
        <begin position="64"/>
        <end position="107"/>
    </location>
</feature>